<dbReference type="InParanoid" id="A0A409WET4"/>
<proteinExistence type="inferred from homology"/>
<dbReference type="Gene3D" id="1.20.58.90">
    <property type="match status" value="1"/>
</dbReference>
<evidence type="ECO:0000313" key="5">
    <source>
        <dbReference type="Proteomes" id="UP000283269"/>
    </source>
</evidence>
<evidence type="ECO:0000256" key="1">
    <source>
        <dbReference type="ARBA" id="ARBA00006806"/>
    </source>
</evidence>
<dbReference type="Proteomes" id="UP000283269">
    <property type="component" value="Unassembled WGS sequence"/>
</dbReference>
<dbReference type="GO" id="GO:0007021">
    <property type="term" value="P:tubulin complex assembly"/>
    <property type="evidence" value="ECO:0007669"/>
    <property type="project" value="UniProtKB-UniRule"/>
</dbReference>
<dbReference type="PANTHER" id="PTHR21500">
    <property type="entry name" value="TUBULIN-SPECIFIC CHAPERONE A"/>
    <property type="match status" value="1"/>
</dbReference>
<comment type="caution">
    <text evidence="4">The sequence shown here is derived from an EMBL/GenBank/DDBJ whole genome shotgun (WGS) entry which is preliminary data.</text>
</comment>
<dbReference type="STRING" id="93625.A0A409WET4"/>
<evidence type="ECO:0000313" key="4">
    <source>
        <dbReference type="EMBL" id="PPQ77007.1"/>
    </source>
</evidence>
<keyword evidence="3" id="KW-0963">Cytoplasm</keyword>
<dbReference type="EMBL" id="NHYD01003445">
    <property type="protein sequence ID" value="PPQ77007.1"/>
    <property type="molecule type" value="Genomic_DNA"/>
</dbReference>
<dbReference type="GO" id="GO:0005874">
    <property type="term" value="C:microtubule"/>
    <property type="evidence" value="ECO:0007669"/>
    <property type="project" value="UniProtKB-KW"/>
</dbReference>
<reference evidence="4 5" key="1">
    <citation type="journal article" date="2018" name="Evol. Lett.">
        <title>Horizontal gene cluster transfer increased hallucinogenic mushroom diversity.</title>
        <authorList>
            <person name="Reynolds H.T."/>
            <person name="Vijayakumar V."/>
            <person name="Gluck-Thaler E."/>
            <person name="Korotkin H.B."/>
            <person name="Matheny P.B."/>
            <person name="Slot J.C."/>
        </authorList>
    </citation>
    <scope>NUCLEOTIDE SEQUENCE [LARGE SCALE GENOMIC DNA]</scope>
    <source>
        <strain evidence="4 5">2631</strain>
    </source>
</reference>
<name>A0A409WET4_PSICY</name>
<dbReference type="GO" id="GO:0007023">
    <property type="term" value="P:post-chaperonin tubulin folding pathway"/>
    <property type="evidence" value="ECO:0007669"/>
    <property type="project" value="UniProtKB-UniRule"/>
</dbReference>
<keyword evidence="3" id="KW-0493">Microtubule</keyword>
<dbReference type="SUPFAM" id="SSF46988">
    <property type="entry name" value="Tubulin chaperone cofactor A"/>
    <property type="match status" value="1"/>
</dbReference>
<dbReference type="OrthoDB" id="296187at2759"/>
<dbReference type="GO" id="GO:0005829">
    <property type="term" value="C:cytosol"/>
    <property type="evidence" value="ECO:0007669"/>
    <property type="project" value="TreeGrafter"/>
</dbReference>
<comment type="subunit">
    <text evidence="3">Supercomplex made of cofactors A to E. Cofactors A and D function by capturing and stabilizing tubulin in a quasi-native conformation. Cofactor E binds to the cofactor D-tubulin complex; interaction with cofactor C then causes the release of tubulin polypeptides that are committed to the native state.</text>
</comment>
<dbReference type="InterPro" id="IPR036126">
    <property type="entry name" value="TBCA_sf"/>
</dbReference>
<organism evidence="4 5">
    <name type="scientific">Psilocybe cyanescens</name>
    <dbReference type="NCBI Taxonomy" id="93625"/>
    <lineage>
        <taxon>Eukaryota</taxon>
        <taxon>Fungi</taxon>
        <taxon>Dikarya</taxon>
        <taxon>Basidiomycota</taxon>
        <taxon>Agaricomycotina</taxon>
        <taxon>Agaricomycetes</taxon>
        <taxon>Agaricomycetidae</taxon>
        <taxon>Agaricales</taxon>
        <taxon>Agaricineae</taxon>
        <taxon>Strophariaceae</taxon>
        <taxon>Psilocybe</taxon>
    </lineage>
</organism>
<comment type="similarity">
    <text evidence="1 3">Belongs to the TBCA family.</text>
</comment>
<keyword evidence="5" id="KW-1185">Reference proteome</keyword>
<comment type="subcellular location">
    <subcellularLocation>
        <location evidence="3">Cytoplasm</location>
        <location evidence="3">Cytoskeleton</location>
    </subcellularLocation>
</comment>
<dbReference type="Pfam" id="PF02970">
    <property type="entry name" value="TBCA"/>
    <property type="match status" value="1"/>
</dbReference>
<gene>
    <name evidence="4" type="ORF">CVT25_014824</name>
</gene>
<keyword evidence="2 3" id="KW-0143">Chaperone</keyword>
<evidence type="ECO:0000256" key="3">
    <source>
        <dbReference type="RuleBase" id="RU364030"/>
    </source>
</evidence>
<dbReference type="PANTHER" id="PTHR21500:SF0">
    <property type="entry name" value="TUBULIN-SPECIFIC CHAPERONE A"/>
    <property type="match status" value="1"/>
</dbReference>
<evidence type="ECO:0000256" key="2">
    <source>
        <dbReference type="ARBA" id="ARBA00023186"/>
    </source>
</evidence>
<protein>
    <recommendedName>
        <fullName evidence="3">Tubulin-specific chaperone A</fullName>
    </recommendedName>
</protein>
<dbReference type="AlphaFoldDB" id="A0A409WET4"/>
<keyword evidence="3" id="KW-0206">Cytoskeleton</keyword>
<accession>A0A409WET4</accession>
<dbReference type="GO" id="GO:0048487">
    <property type="term" value="F:beta-tubulin binding"/>
    <property type="evidence" value="ECO:0007669"/>
    <property type="project" value="InterPro"/>
</dbReference>
<sequence>MTDVAALQRQLRIKTGVVQRLHKETKVYLQETTQLETRLAKLTADHAEEWDIKNAGKMVNESKKMILDAAARLEKAVDDLRSVITSTKNESALPADDETLLKAEEIIKEATSTA</sequence>
<dbReference type="InterPro" id="IPR004226">
    <property type="entry name" value="TBCA"/>
</dbReference>